<reference evidence="1 2" key="1">
    <citation type="submission" date="2023-10" db="EMBL/GenBank/DDBJ databases">
        <title>Virgibacillus halophilus 5B73C genome.</title>
        <authorList>
            <person name="Miliotis G."/>
            <person name="Sengupta P."/>
            <person name="Hameed A."/>
            <person name="Chuvochina M."/>
            <person name="Mcdonagh F."/>
            <person name="Simpson A.C."/>
            <person name="Singh N.K."/>
            <person name="Rekha P.D."/>
            <person name="Raman K."/>
            <person name="Hugenholtz P."/>
            <person name="Venkateswaran K."/>
        </authorList>
    </citation>
    <scope>NUCLEOTIDE SEQUENCE [LARGE SCALE GENOMIC DNA]</scope>
    <source>
        <strain evidence="1 2">5B73C</strain>
    </source>
</reference>
<dbReference type="InterPro" id="IPR037012">
    <property type="entry name" value="NanQ/TabA/YiaL_sf"/>
</dbReference>
<proteinExistence type="predicted"/>
<dbReference type="Gene3D" id="2.60.120.370">
    <property type="entry name" value="YhcH/YjgK/YiaL"/>
    <property type="match status" value="1"/>
</dbReference>
<comment type="caution">
    <text evidence="1">The sequence shown here is derived from an EMBL/GenBank/DDBJ whole genome shotgun (WGS) entry which is preliminary data.</text>
</comment>
<gene>
    <name evidence="1" type="ORF">RWE15_05680</name>
</gene>
<evidence type="ECO:0000313" key="1">
    <source>
        <dbReference type="EMBL" id="MDY0394060.1"/>
    </source>
</evidence>
<accession>A0ABU5C4R3</accession>
<name>A0ABU5C4R3_9BACI</name>
<dbReference type="SUPFAM" id="SSF51197">
    <property type="entry name" value="Clavaminate synthase-like"/>
    <property type="match status" value="1"/>
</dbReference>
<keyword evidence="2" id="KW-1185">Reference proteome</keyword>
<dbReference type="EMBL" id="JAWDIP010000003">
    <property type="protein sequence ID" value="MDY0394060.1"/>
    <property type="molecule type" value="Genomic_DNA"/>
</dbReference>
<sequence>MIYDRIDNIFLYKDVIPAEIIADIHDQLFEPQTLEGYQKNHITFRLASDKDFEMHRKHIDLHVMIQGVEQFAMTFTDRLEELGPFHQERDIGFGKGNNKDYINGQLKEGGIYIIFPT</sequence>
<organism evidence="1 2">
    <name type="scientific">Tigheibacillus halophilus</name>
    <dbReference type="NCBI Taxonomy" id="361280"/>
    <lineage>
        <taxon>Bacteria</taxon>
        <taxon>Bacillati</taxon>
        <taxon>Bacillota</taxon>
        <taxon>Bacilli</taxon>
        <taxon>Bacillales</taxon>
        <taxon>Bacillaceae</taxon>
        <taxon>Tigheibacillus</taxon>
    </lineage>
</organism>
<dbReference type="InterPro" id="IPR004375">
    <property type="entry name" value="NanQ/TabA/YiaL"/>
</dbReference>
<dbReference type="Pfam" id="PF04074">
    <property type="entry name" value="DUF386"/>
    <property type="match status" value="1"/>
</dbReference>
<dbReference type="Proteomes" id="UP001281447">
    <property type="component" value="Unassembled WGS sequence"/>
</dbReference>
<protein>
    <submittedName>
        <fullName evidence="1">YhcH/YjgK/YiaL family protein</fullName>
    </submittedName>
</protein>
<evidence type="ECO:0000313" key="2">
    <source>
        <dbReference type="Proteomes" id="UP001281447"/>
    </source>
</evidence>